<sequence length="311" mass="35344">MEKKRKIELETLNALKEKKMSEVFGDKGKKEKKEPKKKAKKQNQFNEGIIIQVGECGTKSFIKKSSSGKKNLRKIFNVVVFGIFLLMAGIIWFLFVEYQSFRLYKTKNKEIVALGKKYEEEQKMKAAELKDLKNLSLDNVQNVPEDKKNLMLSIIPSGSPLLRELFVTSPFGERVHPITHERKFHHGIDLRVDVGNPVVSTAIGRVSFAGVKGGYGNVVIVDHMYGFQTAYAHLNKILVKEGEIVGKGKIIAEGGNSGHSTGPHLHYEVRYNGTPIQPKNFIDWDSKNFNIIFKNERSVPWEYFLTIMGKN</sequence>
<dbReference type="OrthoDB" id="9809488at2"/>
<evidence type="ECO:0000313" key="5">
    <source>
        <dbReference type="EMBL" id="BBM35641.1"/>
    </source>
</evidence>
<dbReference type="SUPFAM" id="SSF51261">
    <property type="entry name" value="Duplicated hybrid motif"/>
    <property type="match status" value="1"/>
</dbReference>
<dbReference type="KEGG" id="lgo:JCM16774_0566"/>
<keyword evidence="3" id="KW-1133">Transmembrane helix</keyword>
<feature type="region of interest" description="Disordered" evidence="2">
    <location>
        <begin position="20"/>
        <end position="43"/>
    </location>
</feature>
<dbReference type="Gene3D" id="2.70.70.10">
    <property type="entry name" value="Glucose Permease (Domain IIA)"/>
    <property type="match status" value="1"/>
</dbReference>
<name>A0A510JB50_9FUSO</name>
<protein>
    <submittedName>
        <fullName evidence="5">Peptidase, M23 family</fullName>
    </submittedName>
</protein>
<feature type="domain" description="M23ase beta-sheet core" evidence="4">
    <location>
        <begin position="183"/>
        <end position="278"/>
    </location>
</feature>
<dbReference type="CDD" id="cd12797">
    <property type="entry name" value="M23_peptidase"/>
    <property type="match status" value="1"/>
</dbReference>
<evidence type="ECO:0000259" key="4">
    <source>
        <dbReference type="Pfam" id="PF01551"/>
    </source>
</evidence>
<dbReference type="RefSeq" id="WP_051411729.1">
    <property type="nucleotide sequence ID" value="NZ_AP019822.1"/>
</dbReference>
<dbReference type="InterPro" id="IPR011055">
    <property type="entry name" value="Dup_hybrid_motif"/>
</dbReference>
<dbReference type="AlphaFoldDB" id="A0A510JB50"/>
<dbReference type="Proteomes" id="UP000321606">
    <property type="component" value="Chromosome"/>
</dbReference>
<feature type="compositionally biased region" description="Basic and acidic residues" evidence="2">
    <location>
        <begin position="20"/>
        <end position="34"/>
    </location>
</feature>
<evidence type="ECO:0000256" key="2">
    <source>
        <dbReference type="SAM" id="MobiDB-lite"/>
    </source>
</evidence>
<keyword evidence="3" id="KW-0812">Transmembrane</keyword>
<keyword evidence="3" id="KW-0472">Membrane</keyword>
<keyword evidence="1" id="KW-0732">Signal</keyword>
<evidence type="ECO:0000256" key="3">
    <source>
        <dbReference type="SAM" id="Phobius"/>
    </source>
</evidence>
<accession>A0A510JB50</accession>
<dbReference type="EMBL" id="AP019822">
    <property type="protein sequence ID" value="BBM35641.1"/>
    <property type="molecule type" value="Genomic_DNA"/>
</dbReference>
<dbReference type="Pfam" id="PF01551">
    <property type="entry name" value="Peptidase_M23"/>
    <property type="match status" value="1"/>
</dbReference>
<dbReference type="STRING" id="714315.GCA_000516535_00566"/>
<evidence type="ECO:0000313" key="6">
    <source>
        <dbReference type="Proteomes" id="UP000321606"/>
    </source>
</evidence>
<dbReference type="PANTHER" id="PTHR21666">
    <property type="entry name" value="PEPTIDASE-RELATED"/>
    <property type="match status" value="1"/>
</dbReference>
<gene>
    <name evidence="5" type="ORF">JCM16774_0566</name>
</gene>
<reference evidence="5 6" key="1">
    <citation type="submission" date="2019-07" db="EMBL/GenBank/DDBJ databases">
        <title>Complete Genome Sequence of Leptotrichia goodfellowii Strain JCM 16774.</title>
        <authorList>
            <person name="Watanabe S."/>
            <person name="Cui L."/>
        </authorList>
    </citation>
    <scope>NUCLEOTIDE SEQUENCE [LARGE SCALE GENOMIC DNA]</scope>
    <source>
        <strain evidence="5 6">JCM16774</strain>
    </source>
</reference>
<feature type="transmembrane region" description="Helical" evidence="3">
    <location>
        <begin position="75"/>
        <end position="95"/>
    </location>
</feature>
<dbReference type="InterPro" id="IPR016047">
    <property type="entry name" value="M23ase_b-sheet_dom"/>
</dbReference>
<organism evidence="5 6">
    <name type="scientific">Pseudoleptotrichia goodfellowii</name>
    <dbReference type="NCBI Taxonomy" id="157692"/>
    <lineage>
        <taxon>Bacteria</taxon>
        <taxon>Fusobacteriati</taxon>
        <taxon>Fusobacteriota</taxon>
        <taxon>Fusobacteriia</taxon>
        <taxon>Fusobacteriales</taxon>
        <taxon>Leptotrichiaceae</taxon>
        <taxon>Pseudoleptotrichia</taxon>
    </lineage>
</organism>
<dbReference type="GO" id="GO:0004222">
    <property type="term" value="F:metalloendopeptidase activity"/>
    <property type="evidence" value="ECO:0007669"/>
    <property type="project" value="TreeGrafter"/>
</dbReference>
<dbReference type="InterPro" id="IPR050570">
    <property type="entry name" value="Cell_wall_metabolism_enzyme"/>
</dbReference>
<proteinExistence type="predicted"/>
<evidence type="ECO:0000256" key="1">
    <source>
        <dbReference type="ARBA" id="ARBA00022729"/>
    </source>
</evidence>
<dbReference type="FunFam" id="2.70.70.10:FF:000006">
    <property type="entry name" value="M23 family peptidase"/>
    <property type="match status" value="1"/>
</dbReference>
<dbReference type="PANTHER" id="PTHR21666:SF289">
    <property type="entry name" value="L-ALA--D-GLU ENDOPEPTIDASE"/>
    <property type="match status" value="1"/>
</dbReference>